<accession>A0ABR1Z873</accession>
<evidence type="ECO:0000313" key="1">
    <source>
        <dbReference type="EMBL" id="KAK8476114.1"/>
    </source>
</evidence>
<dbReference type="Proteomes" id="UP001396334">
    <property type="component" value="Unassembled WGS sequence"/>
</dbReference>
<gene>
    <name evidence="1" type="ORF">V6N11_060207</name>
</gene>
<dbReference type="EMBL" id="JBBPBN010002400">
    <property type="protein sequence ID" value="KAK8476114.1"/>
    <property type="molecule type" value="Genomic_DNA"/>
</dbReference>
<protein>
    <submittedName>
        <fullName evidence="1">Uncharacterized protein</fullName>
    </submittedName>
</protein>
<evidence type="ECO:0000313" key="2">
    <source>
        <dbReference type="Proteomes" id="UP001396334"/>
    </source>
</evidence>
<sequence length="113" mass="13258">MLHQSLKDLQKENKGLCLHVECSTEREGYPVDKLKAIAGENEISNLHTNHGDEISSLKVKHSTIMGNLKNEMWQQLMGKMEEMKNGHLRKWLLKLRRPSERPRRDPLLAWKEF</sequence>
<name>A0ABR1Z873_9ROSI</name>
<proteinExistence type="predicted"/>
<reference evidence="1 2" key="1">
    <citation type="journal article" date="2024" name="G3 (Bethesda)">
        <title>Genome assembly of Hibiscus sabdariffa L. provides insights into metabolisms of medicinal natural products.</title>
        <authorList>
            <person name="Kim T."/>
        </authorList>
    </citation>
    <scope>NUCLEOTIDE SEQUENCE [LARGE SCALE GENOMIC DNA]</scope>
    <source>
        <strain evidence="1">TK-2024</strain>
        <tissue evidence="1">Old leaves</tissue>
    </source>
</reference>
<organism evidence="1 2">
    <name type="scientific">Hibiscus sabdariffa</name>
    <name type="common">roselle</name>
    <dbReference type="NCBI Taxonomy" id="183260"/>
    <lineage>
        <taxon>Eukaryota</taxon>
        <taxon>Viridiplantae</taxon>
        <taxon>Streptophyta</taxon>
        <taxon>Embryophyta</taxon>
        <taxon>Tracheophyta</taxon>
        <taxon>Spermatophyta</taxon>
        <taxon>Magnoliopsida</taxon>
        <taxon>eudicotyledons</taxon>
        <taxon>Gunneridae</taxon>
        <taxon>Pentapetalae</taxon>
        <taxon>rosids</taxon>
        <taxon>malvids</taxon>
        <taxon>Malvales</taxon>
        <taxon>Malvaceae</taxon>
        <taxon>Malvoideae</taxon>
        <taxon>Hibiscus</taxon>
    </lineage>
</organism>
<keyword evidence="2" id="KW-1185">Reference proteome</keyword>
<comment type="caution">
    <text evidence="1">The sequence shown here is derived from an EMBL/GenBank/DDBJ whole genome shotgun (WGS) entry which is preliminary data.</text>
</comment>